<dbReference type="InterPro" id="IPR036291">
    <property type="entry name" value="NAD(P)-bd_dom_sf"/>
</dbReference>
<comment type="similarity">
    <text evidence="1 3">Belongs to the short-chain dehydrogenases/reductases (SDR) family.</text>
</comment>
<dbReference type="PRINTS" id="PR00080">
    <property type="entry name" value="SDRFAMILY"/>
</dbReference>
<dbReference type="SMART" id="SM00822">
    <property type="entry name" value="PKS_KR"/>
    <property type="match status" value="1"/>
</dbReference>
<dbReference type="InterPro" id="IPR050259">
    <property type="entry name" value="SDR"/>
</dbReference>
<reference evidence="6" key="1">
    <citation type="submission" date="2014-08" db="EMBL/GenBank/DDBJ databases">
        <authorList>
            <person name="Edwards T."/>
        </authorList>
    </citation>
    <scope>NUCLEOTIDE SEQUENCE [LARGE SCALE GENOMIC DNA]</scope>
</reference>
<dbReference type="GO" id="GO:0004316">
    <property type="term" value="F:3-oxoacyl-[acyl-carrier-protein] reductase (NADPH) activity"/>
    <property type="evidence" value="ECO:0007669"/>
    <property type="project" value="UniProtKB-EC"/>
</dbReference>
<name>A0A0K2VRD7_MESPL</name>
<proteinExistence type="inferred from homology"/>
<dbReference type="InterPro" id="IPR002347">
    <property type="entry name" value="SDR_fam"/>
</dbReference>
<accession>A0A0K2VRD7</accession>
<sequence>MSGRLAGKKALVTGGARGIGGAIATAFAREGADVAVLDLKIEAAEARAAELAKFGVKTFAVAADVSDEAQVEAAVKKVEGALGRIDILVNNAGIDTTSVVAEMGTAMWDQMMAVNLRSVFLCTRAVLKPMIARKFGRIINIASQLGHKGAPEMAHYAAAKAGVIGFTRSLAYEVARDGVTVNAICPGPIETELFKALPEEWKKRKLNELPIGRAGHVDEIAPTAVLLASEEGAYYIGATMNPNGGDVML</sequence>
<evidence type="ECO:0000259" key="4">
    <source>
        <dbReference type="SMART" id="SM00822"/>
    </source>
</evidence>
<evidence type="ECO:0000256" key="1">
    <source>
        <dbReference type="ARBA" id="ARBA00006484"/>
    </source>
</evidence>
<dbReference type="PROSITE" id="PS00061">
    <property type="entry name" value="ADH_SHORT"/>
    <property type="match status" value="1"/>
</dbReference>
<dbReference type="NCBIfam" id="NF009466">
    <property type="entry name" value="PRK12826.1-2"/>
    <property type="match status" value="1"/>
</dbReference>
<dbReference type="Pfam" id="PF00106">
    <property type="entry name" value="adh_short"/>
    <property type="match status" value="1"/>
</dbReference>
<dbReference type="Gene3D" id="3.40.50.720">
    <property type="entry name" value="NAD(P)-binding Rossmann-like Domain"/>
    <property type="match status" value="1"/>
</dbReference>
<dbReference type="PRINTS" id="PR00081">
    <property type="entry name" value="GDHRDH"/>
</dbReference>
<dbReference type="Proteomes" id="UP000182888">
    <property type="component" value="Unassembled WGS sequence"/>
</dbReference>
<feature type="domain" description="Ketoreductase" evidence="4">
    <location>
        <begin position="8"/>
        <end position="187"/>
    </location>
</feature>
<evidence type="ECO:0000313" key="6">
    <source>
        <dbReference type="Proteomes" id="UP000182888"/>
    </source>
</evidence>
<evidence type="ECO:0000256" key="3">
    <source>
        <dbReference type="RuleBase" id="RU000363"/>
    </source>
</evidence>
<dbReference type="InterPro" id="IPR057326">
    <property type="entry name" value="KR_dom"/>
</dbReference>
<dbReference type="GO" id="GO:0032787">
    <property type="term" value="P:monocarboxylic acid metabolic process"/>
    <property type="evidence" value="ECO:0007669"/>
    <property type="project" value="UniProtKB-ARBA"/>
</dbReference>
<evidence type="ECO:0000313" key="5">
    <source>
        <dbReference type="EMBL" id="CDX51284.1"/>
    </source>
</evidence>
<organism evidence="5 6">
    <name type="scientific">Mesorhizobium plurifarium</name>
    <dbReference type="NCBI Taxonomy" id="69974"/>
    <lineage>
        <taxon>Bacteria</taxon>
        <taxon>Pseudomonadati</taxon>
        <taxon>Pseudomonadota</taxon>
        <taxon>Alphaproteobacteria</taxon>
        <taxon>Hyphomicrobiales</taxon>
        <taxon>Phyllobacteriaceae</taxon>
        <taxon>Mesorhizobium</taxon>
    </lineage>
</organism>
<dbReference type="PANTHER" id="PTHR42879">
    <property type="entry name" value="3-OXOACYL-(ACYL-CARRIER-PROTEIN) REDUCTASE"/>
    <property type="match status" value="1"/>
</dbReference>
<evidence type="ECO:0000256" key="2">
    <source>
        <dbReference type="ARBA" id="ARBA00023002"/>
    </source>
</evidence>
<dbReference type="PANTHER" id="PTHR42879:SF2">
    <property type="entry name" value="3-OXOACYL-[ACYL-CARRIER-PROTEIN] REDUCTASE FABG"/>
    <property type="match status" value="1"/>
</dbReference>
<gene>
    <name evidence="5" type="primary">fabG</name>
    <name evidence="5" type="ORF">MPL1032_130232</name>
</gene>
<dbReference type="EMBL" id="CCND01000005">
    <property type="protein sequence ID" value="CDX51284.1"/>
    <property type="molecule type" value="Genomic_DNA"/>
</dbReference>
<dbReference type="EC" id="1.1.1.100" evidence="5"/>
<dbReference type="InterPro" id="IPR020904">
    <property type="entry name" value="Sc_DH/Rdtase_CS"/>
</dbReference>
<dbReference type="FunFam" id="3.40.50.720:FF:000173">
    <property type="entry name" value="3-oxoacyl-[acyl-carrier protein] reductase"/>
    <property type="match status" value="1"/>
</dbReference>
<keyword evidence="2 5" id="KW-0560">Oxidoreductase</keyword>
<dbReference type="AlphaFoldDB" id="A0A0K2VRD7"/>
<protein>
    <submittedName>
        <fullName evidence="5">3-oxoacyl-(Acyl-carrier-protein) reductase</fullName>
        <ecNumber evidence="5">1.1.1.100</ecNumber>
    </submittedName>
</protein>
<dbReference type="SUPFAM" id="SSF51735">
    <property type="entry name" value="NAD(P)-binding Rossmann-fold domains"/>
    <property type="match status" value="1"/>
</dbReference>